<organism evidence="2 3">
    <name type="scientific">Candidatus Entotheonella gemina</name>
    <dbReference type="NCBI Taxonomy" id="1429439"/>
    <lineage>
        <taxon>Bacteria</taxon>
        <taxon>Pseudomonadati</taxon>
        <taxon>Nitrospinota/Tectimicrobiota group</taxon>
        <taxon>Candidatus Tectimicrobiota</taxon>
        <taxon>Candidatus Entotheonellia</taxon>
        <taxon>Candidatus Entotheonellales</taxon>
        <taxon>Candidatus Entotheonellaceae</taxon>
        <taxon>Candidatus Entotheonella</taxon>
    </lineage>
</organism>
<dbReference type="PANTHER" id="PTHR34107">
    <property type="entry name" value="SLL0198 PROTEIN-RELATED"/>
    <property type="match status" value="1"/>
</dbReference>
<comment type="caution">
    <text evidence="2">The sequence shown here is derived from an EMBL/GenBank/DDBJ whole genome shotgun (WGS) entry which is preliminary data.</text>
</comment>
<dbReference type="Gene3D" id="3.90.1570.10">
    <property type="entry name" value="tt1808, chain A"/>
    <property type="match status" value="1"/>
</dbReference>
<dbReference type="Pfam" id="PF05685">
    <property type="entry name" value="Uma2"/>
    <property type="match status" value="1"/>
</dbReference>
<accession>W4M5L6</accession>
<name>W4M5L6_9BACT</name>
<proteinExistence type="predicted"/>
<dbReference type="InterPro" id="IPR012296">
    <property type="entry name" value="Nuclease_put_TT1808"/>
</dbReference>
<dbReference type="InterPro" id="IPR011335">
    <property type="entry name" value="Restrct_endonuc-II-like"/>
</dbReference>
<dbReference type="EMBL" id="AZHX01000909">
    <property type="protein sequence ID" value="ETX05639.1"/>
    <property type="molecule type" value="Genomic_DNA"/>
</dbReference>
<evidence type="ECO:0000313" key="3">
    <source>
        <dbReference type="Proteomes" id="UP000019140"/>
    </source>
</evidence>
<keyword evidence="3" id="KW-1185">Reference proteome</keyword>
<dbReference type="SUPFAM" id="SSF52980">
    <property type="entry name" value="Restriction endonuclease-like"/>
    <property type="match status" value="1"/>
</dbReference>
<evidence type="ECO:0000313" key="2">
    <source>
        <dbReference type="EMBL" id="ETX05639.1"/>
    </source>
</evidence>
<dbReference type="PANTHER" id="PTHR34107:SF4">
    <property type="entry name" value="SLL1222 PROTEIN"/>
    <property type="match status" value="1"/>
</dbReference>
<evidence type="ECO:0000259" key="1">
    <source>
        <dbReference type="Pfam" id="PF05685"/>
    </source>
</evidence>
<dbReference type="HOGENOM" id="CLU_076312_3_2_7"/>
<dbReference type="InterPro" id="IPR008538">
    <property type="entry name" value="Uma2"/>
</dbReference>
<gene>
    <name evidence="2" type="ORF">ETSY2_21785</name>
</gene>
<dbReference type="CDD" id="cd06260">
    <property type="entry name" value="DUF820-like"/>
    <property type="match status" value="1"/>
</dbReference>
<dbReference type="Proteomes" id="UP000019140">
    <property type="component" value="Unassembled WGS sequence"/>
</dbReference>
<dbReference type="AlphaFoldDB" id="W4M5L6"/>
<dbReference type="PATRIC" id="fig|1429439.4.peg.3693"/>
<feature type="domain" description="Putative restriction endonuclease" evidence="1">
    <location>
        <begin position="11"/>
        <end position="181"/>
    </location>
</feature>
<protein>
    <recommendedName>
        <fullName evidence="1">Putative restriction endonuclease domain-containing protein</fullName>
    </recommendedName>
</protein>
<reference evidence="2 3" key="1">
    <citation type="journal article" date="2014" name="Nature">
        <title>An environmental bacterial taxon with a large and distinct metabolic repertoire.</title>
        <authorList>
            <person name="Wilson M.C."/>
            <person name="Mori T."/>
            <person name="Ruckert C."/>
            <person name="Uria A.R."/>
            <person name="Helf M.J."/>
            <person name="Takada K."/>
            <person name="Gernert C."/>
            <person name="Steffens U.A."/>
            <person name="Heycke N."/>
            <person name="Schmitt S."/>
            <person name="Rinke C."/>
            <person name="Helfrich E.J."/>
            <person name="Brachmann A.O."/>
            <person name="Gurgui C."/>
            <person name="Wakimoto T."/>
            <person name="Kracht M."/>
            <person name="Crusemann M."/>
            <person name="Hentschel U."/>
            <person name="Abe I."/>
            <person name="Matsunaga S."/>
            <person name="Kalinowski J."/>
            <person name="Takeyama H."/>
            <person name="Piel J."/>
        </authorList>
    </citation>
    <scope>NUCLEOTIDE SEQUENCE [LARGE SCALE GENOMIC DNA]</scope>
    <source>
        <strain evidence="3">TSY2</strain>
    </source>
</reference>
<sequence length="184" mass="21336">MAIEIKTLTFDAYLALPEIKQRYEVIDGELIYMSPAPTPEHQRLLRNLFRLLDQFVYTRDLGEVLFAPLDVLIRRDPLKTRQPDMLYISQSRTEMIGPQLIEGGPDLAVEILSPANTRSELEEKLDDYWRIQVQECWLVSPEGMTIEVLRRGDQGYERTGLFGVGDLIRSEVLPAFRLRVEDIR</sequence>